<dbReference type="Pfam" id="PF24883">
    <property type="entry name" value="NPHP3_N"/>
    <property type="match status" value="1"/>
</dbReference>
<dbReference type="PANTHER" id="PTHR10039">
    <property type="entry name" value="AMELOGENIN"/>
    <property type="match status" value="1"/>
</dbReference>
<evidence type="ECO:0000256" key="2">
    <source>
        <dbReference type="SAM" id="MobiDB-lite"/>
    </source>
</evidence>
<dbReference type="OrthoDB" id="3228837at2759"/>
<evidence type="ECO:0000259" key="3">
    <source>
        <dbReference type="PROSITE" id="PS50837"/>
    </source>
</evidence>
<feature type="domain" description="NACHT" evidence="3">
    <location>
        <begin position="187"/>
        <end position="335"/>
    </location>
</feature>
<dbReference type="HOGENOM" id="CLU_500567_0_0_1"/>
<dbReference type="PROSITE" id="PS50837">
    <property type="entry name" value="NACHT"/>
    <property type="match status" value="1"/>
</dbReference>
<gene>
    <name evidence="4" type="ORF">CERSUDRAFT_136937</name>
</gene>
<name>M2QI22_CERS8</name>
<dbReference type="InterPro" id="IPR056884">
    <property type="entry name" value="NPHP3-like_N"/>
</dbReference>
<sequence length="544" mass="60250">MRANIRDKCDTIAKIQGLMKLLAETTQQTASVANGQPDEHTRQETATRATDILSTRVDTLKMTLDAILASAKENPRSRFYQMFWFAETDKENLKSIGQRIDTAMSNFKFQGGIEMRHTLGQIAADIKDRYLLEVEKEAREALKALNPANASYTSAQLEEKSRLQPGTRSTILRALAEWAVDGEPNQRVYILYGQAGLGKSSIAHAFCRQLPKDRLGASFFFLRGSGECSDVYRVFTTIAHQLAHSITALQSHIVKASRIHGGGTGQLLDHQFDTLILEPLRSLLDISDMPIILLVVDGVDECEKKPEGAVPDMLRLLLKVAQEIPFLRVLIATRPEPYIMDALNSCPHGNTIIWRDLQKEPDVDSDIRAFIDAEFSKCTTAGEFTLCEEHSDAAQTLTRLSDGLFIFASTIVKYLTQSRRLSAERYNVLLGAQSHLGSGNIYNKLDTLYVGIIGKSFEDIQGDSKHIAYVKQLLTWVALFHPFSENSEAVASAAGLETSGIPTSITLDFLDRLRLATQASPNSLPIPPDARIPPSSSTRRLGMP</sequence>
<organism evidence="4 5">
    <name type="scientific">Ceriporiopsis subvermispora (strain B)</name>
    <name type="common">White-rot fungus</name>
    <name type="synonym">Gelatoporia subvermispora</name>
    <dbReference type="NCBI Taxonomy" id="914234"/>
    <lineage>
        <taxon>Eukaryota</taxon>
        <taxon>Fungi</taxon>
        <taxon>Dikarya</taxon>
        <taxon>Basidiomycota</taxon>
        <taxon>Agaricomycotina</taxon>
        <taxon>Agaricomycetes</taxon>
        <taxon>Polyporales</taxon>
        <taxon>Gelatoporiaceae</taxon>
        <taxon>Gelatoporia</taxon>
    </lineage>
</organism>
<dbReference type="AlphaFoldDB" id="M2QI22"/>
<feature type="region of interest" description="Disordered" evidence="2">
    <location>
        <begin position="520"/>
        <end position="544"/>
    </location>
</feature>
<dbReference type="STRING" id="914234.M2QI22"/>
<keyword evidence="5" id="KW-1185">Reference proteome</keyword>
<dbReference type="Gene3D" id="3.40.50.300">
    <property type="entry name" value="P-loop containing nucleotide triphosphate hydrolases"/>
    <property type="match status" value="1"/>
</dbReference>
<feature type="compositionally biased region" description="Polar residues" evidence="2">
    <location>
        <begin position="534"/>
        <end position="544"/>
    </location>
</feature>
<dbReference type="InterPro" id="IPR007111">
    <property type="entry name" value="NACHT_NTPase"/>
</dbReference>
<reference evidence="4 5" key="1">
    <citation type="journal article" date="2012" name="Proc. Natl. Acad. Sci. U.S.A.">
        <title>Comparative genomics of Ceriporiopsis subvermispora and Phanerochaete chrysosporium provide insight into selective ligninolysis.</title>
        <authorList>
            <person name="Fernandez-Fueyo E."/>
            <person name="Ruiz-Duenas F.J."/>
            <person name="Ferreira P."/>
            <person name="Floudas D."/>
            <person name="Hibbett D.S."/>
            <person name="Canessa P."/>
            <person name="Larrondo L.F."/>
            <person name="James T.Y."/>
            <person name="Seelenfreund D."/>
            <person name="Lobos S."/>
            <person name="Polanco R."/>
            <person name="Tello M."/>
            <person name="Honda Y."/>
            <person name="Watanabe T."/>
            <person name="Watanabe T."/>
            <person name="Ryu J.S."/>
            <person name="Kubicek C.P."/>
            <person name="Schmoll M."/>
            <person name="Gaskell J."/>
            <person name="Hammel K.E."/>
            <person name="St John F.J."/>
            <person name="Vanden Wymelenberg A."/>
            <person name="Sabat G."/>
            <person name="Splinter BonDurant S."/>
            <person name="Syed K."/>
            <person name="Yadav J.S."/>
            <person name="Doddapaneni H."/>
            <person name="Subramanian V."/>
            <person name="Lavin J.L."/>
            <person name="Oguiza J.A."/>
            <person name="Perez G."/>
            <person name="Pisabarro A.G."/>
            <person name="Ramirez L."/>
            <person name="Santoyo F."/>
            <person name="Master E."/>
            <person name="Coutinho P.M."/>
            <person name="Henrissat B."/>
            <person name="Lombard V."/>
            <person name="Magnuson J.K."/>
            <person name="Kuees U."/>
            <person name="Hori C."/>
            <person name="Igarashi K."/>
            <person name="Samejima M."/>
            <person name="Held B.W."/>
            <person name="Barry K.W."/>
            <person name="LaButti K.M."/>
            <person name="Lapidus A."/>
            <person name="Lindquist E.A."/>
            <person name="Lucas S.M."/>
            <person name="Riley R."/>
            <person name="Salamov A.A."/>
            <person name="Hoffmeister D."/>
            <person name="Schwenk D."/>
            <person name="Hadar Y."/>
            <person name="Yarden O."/>
            <person name="de Vries R.P."/>
            <person name="Wiebenga A."/>
            <person name="Stenlid J."/>
            <person name="Eastwood D."/>
            <person name="Grigoriev I.V."/>
            <person name="Berka R.M."/>
            <person name="Blanchette R.A."/>
            <person name="Kersten P."/>
            <person name="Martinez A.T."/>
            <person name="Vicuna R."/>
            <person name="Cullen D."/>
        </authorList>
    </citation>
    <scope>NUCLEOTIDE SEQUENCE [LARGE SCALE GENOMIC DNA]</scope>
    <source>
        <strain evidence="4 5">B</strain>
    </source>
</reference>
<dbReference type="InterPro" id="IPR027417">
    <property type="entry name" value="P-loop_NTPase"/>
</dbReference>
<accession>M2QI22</accession>
<evidence type="ECO:0000313" key="5">
    <source>
        <dbReference type="Proteomes" id="UP000016930"/>
    </source>
</evidence>
<dbReference type="EMBL" id="KB445797">
    <property type="protein sequence ID" value="EMD36693.1"/>
    <property type="molecule type" value="Genomic_DNA"/>
</dbReference>
<evidence type="ECO:0000313" key="4">
    <source>
        <dbReference type="EMBL" id="EMD36693.1"/>
    </source>
</evidence>
<protein>
    <recommendedName>
        <fullName evidence="3">NACHT domain-containing protein</fullName>
    </recommendedName>
</protein>
<dbReference type="SUPFAM" id="SSF52540">
    <property type="entry name" value="P-loop containing nucleoside triphosphate hydrolases"/>
    <property type="match status" value="1"/>
</dbReference>
<dbReference type="Proteomes" id="UP000016930">
    <property type="component" value="Unassembled WGS sequence"/>
</dbReference>
<keyword evidence="1" id="KW-0677">Repeat</keyword>
<dbReference type="PANTHER" id="PTHR10039:SF15">
    <property type="entry name" value="NACHT DOMAIN-CONTAINING PROTEIN"/>
    <property type="match status" value="1"/>
</dbReference>
<proteinExistence type="predicted"/>
<evidence type="ECO:0000256" key="1">
    <source>
        <dbReference type="ARBA" id="ARBA00022737"/>
    </source>
</evidence>